<sequence length="265" mass="29167">MAFMVARILSARANMQSFVAPREMRRNTAYRPGVVCLRSCRINAGKGDVPIRNDGPNTLTTYAEESIMKRNSVLLAGLIAATLSSIASAQTGAVTYDTQRDVNQQQRIENGLKSGTLTTREASSLEKQESKVDRMEANSLQNGRLSPQEQARIQNAQNRVSQDISRDTHNGKVGNPDSVSSQRMQADVQRNINQETRVRNGVENGSLTNRETAQLERGQAHVDQAEARAGRNGHVGAGEQRSINRAENHASGQIYHDKHNGHRRG</sequence>
<proteinExistence type="predicted"/>
<accession>A0A482IT40</accession>
<dbReference type="EMBL" id="CP037900">
    <property type="protein sequence ID" value="QBP10717.1"/>
    <property type="molecule type" value="Genomic_DNA"/>
</dbReference>
<feature type="compositionally biased region" description="Polar residues" evidence="1">
    <location>
        <begin position="138"/>
        <end position="163"/>
    </location>
</feature>
<feature type="region of interest" description="Disordered" evidence="1">
    <location>
        <begin position="209"/>
        <end position="265"/>
    </location>
</feature>
<evidence type="ECO:0000313" key="3">
    <source>
        <dbReference type="Proteomes" id="UP000253772"/>
    </source>
</evidence>
<protein>
    <submittedName>
        <fullName evidence="2">Uncharacterized protein</fullName>
    </submittedName>
</protein>
<evidence type="ECO:0000256" key="1">
    <source>
        <dbReference type="SAM" id="MobiDB-lite"/>
    </source>
</evidence>
<evidence type="ECO:0000313" key="2">
    <source>
        <dbReference type="EMBL" id="QBP10717.1"/>
    </source>
</evidence>
<dbReference type="Proteomes" id="UP000253772">
    <property type="component" value="Chromosome c1"/>
</dbReference>
<feature type="compositionally biased region" description="Basic and acidic residues" evidence="1">
    <location>
        <begin position="218"/>
        <end position="229"/>
    </location>
</feature>
<dbReference type="OrthoDB" id="5950533at2"/>
<name>A0A482IT40_9BURK</name>
<dbReference type="AlphaFoldDB" id="A0A482IT40"/>
<feature type="compositionally biased region" description="Basic and acidic residues" evidence="1">
    <location>
        <begin position="123"/>
        <end position="136"/>
    </location>
</feature>
<feature type="region of interest" description="Disordered" evidence="1">
    <location>
        <begin position="105"/>
        <end position="194"/>
    </location>
</feature>
<gene>
    <name evidence="2" type="ORF">DDF84_013620</name>
</gene>
<feature type="compositionally biased region" description="Polar residues" evidence="1">
    <location>
        <begin position="177"/>
        <end position="194"/>
    </location>
</feature>
<organism evidence="2 3">
    <name type="scientific">Cupriavidus metallidurans</name>
    <dbReference type="NCBI Taxonomy" id="119219"/>
    <lineage>
        <taxon>Bacteria</taxon>
        <taxon>Pseudomonadati</taxon>
        <taxon>Pseudomonadota</taxon>
        <taxon>Betaproteobacteria</taxon>
        <taxon>Burkholderiales</taxon>
        <taxon>Burkholderiaceae</taxon>
        <taxon>Cupriavidus</taxon>
    </lineage>
</organism>
<reference evidence="2 3" key="1">
    <citation type="submission" date="2019-03" db="EMBL/GenBank/DDBJ databases">
        <title>Comparative insights into the high quality Complete genome sequence of highly metal resistant Cupriavidus metallidurans strain BS1 isolated from a gold-copper mine.</title>
        <authorList>
            <person name="Mazhar H.S."/>
            <person name="Rensing C."/>
        </authorList>
    </citation>
    <scope>NUCLEOTIDE SEQUENCE [LARGE SCALE GENOMIC DNA]</scope>
    <source>
        <strain evidence="2 3">BS1</strain>
    </source>
</reference>
<feature type="compositionally biased region" description="Polar residues" evidence="1">
    <location>
        <begin position="105"/>
        <end position="122"/>
    </location>
</feature>